<dbReference type="EC" id="3.1.4.11" evidence="1 6"/>
<evidence type="ECO:0000256" key="5">
    <source>
        <dbReference type="ARBA" id="ARBA00023224"/>
    </source>
</evidence>
<keyword evidence="3 6" id="KW-0442">Lipid degradation</keyword>
<feature type="compositionally biased region" description="Polar residues" evidence="7">
    <location>
        <begin position="19"/>
        <end position="28"/>
    </location>
</feature>
<feature type="region of interest" description="Disordered" evidence="7">
    <location>
        <begin position="594"/>
        <end position="672"/>
    </location>
</feature>
<dbReference type="OrthoDB" id="269822at2759"/>
<dbReference type="PROSITE" id="PS50008">
    <property type="entry name" value="PIPLC_Y_DOMAIN"/>
    <property type="match status" value="1"/>
</dbReference>
<dbReference type="EMBL" id="CCBN010000013">
    <property type="protein sequence ID" value="CDO56142.1"/>
    <property type="molecule type" value="Genomic_DNA"/>
</dbReference>
<evidence type="ECO:0000259" key="8">
    <source>
        <dbReference type="PROSITE" id="PS50008"/>
    </source>
</evidence>
<dbReference type="PRINTS" id="PR00390">
    <property type="entry name" value="PHPHLIPASEC"/>
</dbReference>
<evidence type="ECO:0000256" key="2">
    <source>
        <dbReference type="ARBA" id="ARBA00022801"/>
    </source>
</evidence>
<dbReference type="InterPro" id="IPR001192">
    <property type="entry name" value="PI-PLC_fam"/>
</dbReference>
<dbReference type="GO" id="GO:0005509">
    <property type="term" value="F:calcium ion binding"/>
    <property type="evidence" value="ECO:0007669"/>
    <property type="project" value="InterPro"/>
</dbReference>
<feature type="region of interest" description="Disordered" evidence="7">
    <location>
        <begin position="904"/>
        <end position="942"/>
    </location>
</feature>
<name>A0A0J9XFP1_GEOCN</name>
<dbReference type="Gene3D" id="1.10.238.10">
    <property type="entry name" value="EF-hand"/>
    <property type="match status" value="1"/>
</dbReference>
<comment type="catalytic activity">
    <reaction evidence="6">
        <text>a 1,2-diacyl-sn-glycero-3-phospho-(1D-myo-inositol-4,5-bisphosphate) + H2O = 1D-myo-inositol 1,4,5-trisphosphate + a 1,2-diacyl-sn-glycerol + H(+)</text>
        <dbReference type="Rhea" id="RHEA:33179"/>
        <dbReference type="ChEBI" id="CHEBI:15377"/>
        <dbReference type="ChEBI" id="CHEBI:15378"/>
        <dbReference type="ChEBI" id="CHEBI:17815"/>
        <dbReference type="ChEBI" id="CHEBI:58456"/>
        <dbReference type="ChEBI" id="CHEBI:203600"/>
        <dbReference type="EC" id="3.1.4.11"/>
    </reaction>
</comment>
<organism evidence="10 11">
    <name type="scientific">Geotrichum candidum</name>
    <name type="common">Oospora lactis</name>
    <name type="synonym">Dipodascus geotrichum</name>
    <dbReference type="NCBI Taxonomy" id="1173061"/>
    <lineage>
        <taxon>Eukaryota</taxon>
        <taxon>Fungi</taxon>
        <taxon>Dikarya</taxon>
        <taxon>Ascomycota</taxon>
        <taxon>Saccharomycotina</taxon>
        <taxon>Dipodascomycetes</taxon>
        <taxon>Dipodascales</taxon>
        <taxon>Dipodascaceae</taxon>
        <taxon>Geotrichum</taxon>
    </lineage>
</organism>
<dbReference type="InterPro" id="IPR017946">
    <property type="entry name" value="PLC-like_Pdiesterase_TIM-brl"/>
</dbReference>
<gene>
    <name evidence="10" type="ORF">BN980_GECA13s03761g</name>
</gene>
<dbReference type="PANTHER" id="PTHR10336:SF36">
    <property type="entry name" value="1-PHOSPHATIDYLINOSITOL 4,5-BISPHOSPHATE PHOSPHODIESTERASE BETA-4"/>
    <property type="match status" value="1"/>
</dbReference>
<dbReference type="SMART" id="SM00239">
    <property type="entry name" value="C2"/>
    <property type="match status" value="1"/>
</dbReference>
<evidence type="ECO:0000256" key="6">
    <source>
        <dbReference type="RuleBase" id="RU361133"/>
    </source>
</evidence>
<dbReference type="STRING" id="1173061.A0A0J9XFP1"/>
<dbReference type="InterPro" id="IPR035892">
    <property type="entry name" value="C2_domain_sf"/>
</dbReference>
<dbReference type="Pfam" id="PF00387">
    <property type="entry name" value="PI-PLC-Y"/>
    <property type="match status" value="1"/>
</dbReference>
<keyword evidence="2 6" id="KW-0378">Hydrolase</keyword>
<keyword evidence="11" id="KW-1185">Reference proteome</keyword>
<dbReference type="SMART" id="SM00149">
    <property type="entry name" value="PLCYc"/>
    <property type="match status" value="1"/>
</dbReference>
<evidence type="ECO:0000256" key="4">
    <source>
        <dbReference type="ARBA" id="ARBA00023098"/>
    </source>
</evidence>
<dbReference type="SUPFAM" id="SSF47473">
    <property type="entry name" value="EF-hand"/>
    <property type="match status" value="1"/>
</dbReference>
<dbReference type="Gene3D" id="2.30.29.30">
    <property type="entry name" value="Pleckstrin-homology domain (PH domain)/Phosphotyrosine-binding domain (PTB)"/>
    <property type="match status" value="1"/>
</dbReference>
<dbReference type="InterPro" id="IPR001711">
    <property type="entry name" value="PLipase_C_Pinositol-sp_Y"/>
</dbReference>
<dbReference type="AlphaFoldDB" id="A0A0J9XFP1"/>
<feature type="domain" description="PI-PLC Y-box" evidence="8">
    <location>
        <begin position="682"/>
        <end position="800"/>
    </location>
</feature>
<dbReference type="SUPFAM" id="SSF49562">
    <property type="entry name" value="C2 domain (Calcium/lipid-binding domain, CaLB)"/>
    <property type="match status" value="1"/>
</dbReference>
<reference evidence="10" key="1">
    <citation type="submission" date="2014-03" db="EMBL/GenBank/DDBJ databases">
        <authorList>
            <person name="Casaregola S."/>
        </authorList>
    </citation>
    <scope>NUCLEOTIDE SEQUENCE [LARGE SCALE GENOMIC DNA]</scope>
    <source>
        <strain evidence="10">CLIB 918</strain>
    </source>
</reference>
<feature type="compositionally biased region" description="Basic and acidic residues" evidence="7">
    <location>
        <begin position="661"/>
        <end position="672"/>
    </location>
</feature>
<dbReference type="InterPro" id="IPR000909">
    <property type="entry name" value="PLipase_C_PInositol-sp_X_dom"/>
</dbReference>
<dbReference type="InterPro" id="IPR000008">
    <property type="entry name" value="C2_dom"/>
</dbReference>
<dbReference type="PROSITE" id="PS50222">
    <property type="entry name" value="EF_HAND_2"/>
    <property type="match status" value="1"/>
</dbReference>
<dbReference type="CDD" id="cd00275">
    <property type="entry name" value="C2_PLC_like"/>
    <property type="match status" value="1"/>
</dbReference>
<dbReference type="SMART" id="SM00148">
    <property type="entry name" value="PLCXc"/>
    <property type="match status" value="1"/>
</dbReference>
<dbReference type="InterPro" id="IPR002048">
    <property type="entry name" value="EF_hand_dom"/>
</dbReference>
<dbReference type="InterPro" id="IPR011993">
    <property type="entry name" value="PH-like_dom_sf"/>
</dbReference>
<feature type="region of interest" description="Disordered" evidence="7">
    <location>
        <begin position="1"/>
        <end position="28"/>
    </location>
</feature>
<dbReference type="Gene3D" id="3.20.20.190">
    <property type="entry name" value="Phosphatidylinositol (PI) phosphodiesterase"/>
    <property type="match status" value="1"/>
</dbReference>
<dbReference type="GO" id="GO:0016042">
    <property type="term" value="P:lipid catabolic process"/>
    <property type="evidence" value="ECO:0007669"/>
    <property type="project" value="UniProtKB-KW"/>
</dbReference>
<dbReference type="InterPro" id="IPR011992">
    <property type="entry name" value="EF-hand-dom_pair"/>
</dbReference>
<keyword evidence="5" id="KW-0807">Transducer</keyword>
<dbReference type="SUPFAM" id="SSF51695">
    <property type="entry name" value="PLC-like phosphodiesterases"/>
    <property type="match status" value="1"/>
</dbReference>
<sequence>MATPKPVQKTPPISPAIDPQQSPRNITHSLSFPLTFHPKTSSSHASITSKFSHLKEKILSGPIALAQPTTSAIKRSVSLRNTARRLSIGSFKTRPEMAVTVPGRRKGVAYAVELTDTPTLLTPDSCATTDAAGSAESAATDKDKVTKIANNPNPSYIPIELINGLTMMRITHKKRRLREFKINPITFELSWDSKSSSRCSIDFIEDIREGEEAKYYRESLKVSSSLSSRWATILYNFQKDNRSKPRLLHVVAQSMEDFRLFIGTLKRLAIYRQAISRVPGLPHEELLEDWTKYASPVSKIQEEECVTMDGIQKILHKFYIYCSDAYLKTKFNQVNASRSGVLTFSEFERLVQLLKMRPEVEEIFHQNADMSFPTSGQQGISKEGLLTFCRDMQKMHENEGSPTIDRIFERFSITEDGVKGVTVEGFSQLLLSETYMPFVSTPVEDLTRPLTDYFISSSHNTYLVGRQLAGESSIEPYIKVLEDSCRCLEIDCWDGDDGPIVNHGRTFTSSVSFESVINAINHYAFKASSLPVILSLEVHCNIENQSKMVDIMVKTFGDKLVTQPLKENETSVPSPLELRNRILVKVKATSHQKPATGEIIGTSMPSSGSSVRGSTGTLSNFNSSSSTATATSTPTTTTTTTTTDSSEKEDDINKVMASTRLQEKEIEKTRKDAAKRNISEKLGSLGVYFQGIKFRNFALPISKTYNHVFSLSELKINAMIKDGSAHGQLVKHNKRYFLRVYPSGYRVTSTNFDPIVYWKRGVQMVSLNWQTYDRGKQLNDAMFPLGIESTGFVLKPSFLRGDNKNRMRIDENEETPSFDPPEMGGQGVASPSLTREIKITIVSGYHLHRPETLKADHKFNPFVSIEVFGNIEDLDSLRSSKRTWIRRRRNSDVFERLDNYIYDNEDNDQTNETANVRSTTLPRKARDNGHPSSKESSPPASADKNRIFRTHAAEDNGFNPVWNAHCRYEVKNDNYPFAFLRFGVNTKEDGMFGSCMVRIQNLNEGYRHLSLNDNQGKEFIFSKLFIKIEK</sequence>
<evidence type="ECO:0000256" key="1">
    <source>
        <dbReference type="ARBA" id="ARBA00012368"/>
    </source>
</evidence>
<dbReference type="Proteomes" id="UP000242525">
    <property type="component" value="Unassembled WGS sequence"/>
</dbReference>
<dbReference type="PROSITE" id="PS50007">
    <property type="entry name" value="PIPLC_X_DOMAIN"/>
    <property type="match status" value="1"/>
</dbReference>
<dbReference type="SUPFAM" id="SSF50729">
    <property type="entry name" value="PH domain-like"/>
    <property type="match status" value="1"/>
</dbReference>
<feature type="compositionally biased region" description="Polar residues" evidence="7">
    <location>
        <begin position="910"/>
        <end position="921"/>
    </location>
</feature>
<dbReference type="GO" id="GO:0048015">
    <property type="term" value="P:phosphatidylinositol-mediated signaling"/>
    <property type="evidence" value="ECO:0007669"/>
    <property type="project" value="TreeGrafter"/>
</dbReference>
<dbReference type="CDD" id="cd08598">
    <property type="entry name" value="PI-PLC1c_yeast"/>
    <property type="match status" value="1"/>
</dbReference>
<feature type="compositionally biased region" description="Low complexity" evidence="7">
    <location>
        <begin position="601"/>
        <end position="644"/>
    </location>
</feature>
<evidence type="ECO:0000259" key="9">
    <source>
        <dbReference type="PROSITE" id="PS50222"/>
    </source>
</evidence>
<dbReference type="GO" id="GO:0051209">
    <property type="term" value="P:release of sequestered calcium ion into cytosol"/>
    <property type="evidence" value="ECO:0007669"/>
    <property type="project" value="TreeGrafter"/>
</dbReference>
<protein>
    <recommendedName>
        <fullName evidence="1 6">Phosphoinositide phospholipase C</fullName>
        <ecNumber evidence="1 6">3.1.4.11</ecNumber>
    </recommendedName>
</protein>
<proteinExistence type="predicted"/>
<keyword evidence="4 6" id="KW-0443">Lipid metabolism</keyword>
<evidence type="ECO:0000256" key="3">
    <source>
        <dbReference type="ARBA" id="ARBA00022963"/>
    </source>
</evidence>
<feature type="compositionally biased region" description="Basic and acidic residues" evidence="7">
    <location>
        <begin position="924"/>
        <end position="933"/>
    </location>
</feature>
<dbReference type="Pfam" id="PF00388">
    <property type="entry name" value="PI-PLC-X"/>
    <property type="match status" value="1"/>
</dbReference>
<accession>A0A0J9XFP1</accession>
<feature type="domain" description="EF-hand" evidence="9">
    <location>
        <begin position="322"/>
        <end position="357"/>
    </location>
</feature>
<evidence type="ECO:0000313" key="11">
    <source>
        <dbReference type="Proteomes" id="UP000242525"/>
    </source>
</evidence>
<evidence type="ECO:0000313" key="10">
    <source>
        <dbReference type="EMBL" id="CDO56142.1"/>
    </source>
</evidence>
<evidence type="ECO:0000256" key="7">
    <source>
        <dbReference type="SAM" id="MobiDB-lite"/>
    </source>
</evidence>
<dbReference type="PANTHER" id="PTHR10336">
    <property type="entry name" value="PHOSPHOINOSITIDE-SPECIFIC PHOSPHOLIPASE C FAMILY PROTEIN"/>
    <property type="match status" value="1"/>
</dbReference>
<dbReference type="Gene3D" id="2.60.40.150">
    <property type="entry name" value="C2 domain"/>
    <property type="match status" value="1"/>
</dbReference>
<comment type="caution">
    <text evidence="10">The sequence shown here is derived from an EMBL/GenBank/DDBJ whole genome shotgun (WGS) entry which is preliminary data.</text>
</comment>
<dbReference type="GO" id="GO:0004435">
    <property type="term" value="F:phosphatidylinositol-4,5-bisphosphate phospholipase C activity"/>
    <property type="evidence" value="ECO:0007669"/>
    <property type="project" value="UniProtKB-EC"/>
</dbReference>
<dbReference type="Pfam" id="PF00168">
    <property type="entry name" value="C2"/>
    <property type="match status" value="1"/>
</dbReference>